<protein>
    <submittedName>
        <fullName evidence="3">Uncharacterized protein</fullName>
    </submittedName>
</protein>
<reference evidence="3" key="1">
    <citation type="submission" date="2021-02" db="EMBL/GenBank/DDBJ databases">
        <title>First Annotated Genome of the Yellow-green Alga Tribonema minus.</title>
        <authorList>
            <person name="Mahan K.M."/>
        </authorList>
    </citation>
    <scope>NUCLEOTIDE SEQUENCE</scope>
    <source>
        <strain evidence="3">UTEX B ZZ1240</strain>
    </source>
</reference>
<evidence type="ECO:0000256" key="1">
    <source>
        <dbReference type="SAM" id="MobiDB-lite"/>
    </source>
</evidence>
<keyword evidence="2" id="KW-0812">Transmembrane</keyword>
<evidence type="ECO:0000313" key="3">
    <source>
        <dbReference type="EMBL" id="KAG5177161.1"/>
    </source>
</evidence>
<name>A0A836CAE3_9STRA</name>
<keyword evidence="2" id="KW-1133">Transmembrane helix</keyword>
<comment type="caution">
    <text evidence="3">The sequence shown here is derived from an EMBL/GenBank/DDBJ whole genome shotgun (WGS) entry which is preliminary data.</text>
</comment>
<sequence length="1123" mass="122713">MEWCLQVQADALRAKKCKHVSKRKKLAAFRAERAARALLPHTRAKSTKRTKKGYGAQRRRTAARLKLARVSNEARRLRWFARIYYCIATIVSLATLLPAVMVIAERPWSACAGFAFSWFGNHGISSRVRISGYKKFNHTAARLLLIALCITTVEATYGVSTGGSASEAGFIAGAAAGALVCKRRKAGTMTLAYDIIGAGQKTTLAVPNHDENLGVAEQKAVQVAALRGSHGSLVSADYAAGDSDNKDAADPGFIAKSKATGQTFLYLENLLVRETSWTRSAKHTQVLCKTQDGLSIYCTERPTNEEDVRFLSTSCHPCDPSGAGIELGGVTRVLGGGVVESMEGAGGDGGTLFKVTCNTAAAATPTTSAPAAPATASPAAPAAAHTAQLTTTRAPASTVPANFGRKNEGSDVWVFTSAECSCRCAQRQCRRCGNTTACDTCASGIFTFSAAISKERHAHTAHRTLRLDLRTTQFRTEKGVECAAVPRGSWVLVEEVRVMRRSTSATKMVRYMHFLDVLEWAAPGQRVMSVGEAWRIYLRQRAAIWLEGVLVFRTFLTDDVKLQRCKSAHRTTPEMYKESSVNILCEGRGVAAGASPRTHGLAQAIVRAVTCDDLLWRTHSYGDTDLNTSYLNFCWPALDWRLLDTFILFKQTGDTIGGNAGIPVNDSVKRLSTAAALGRLPTCASNCVQLSKEELRIVSHRCSNVISLSAFDSTVAAVRPPPAIVTSLPRSLSVLLDRCCIGVARWQLSRVEVLLRAMDSGRTSHYVEGTVNSINEKAIYMYDTIRCHTGLAIKQYLDDLKAQQSSWQRRKRNNLTAYLSIKIRDQRIVAMGRLPPDQDAGELFSTMMQTMLHGTWHAFESAIAGHLKMQRRSFDDFDSLGKDASLINILINIRGTPAAHTGEHLRVRWVHFLADALLKSSGFTIGDVTRLELLPHILVLVHSPVRPQALFNNKASLVYAVKMQNGYPRLCQSIDEPTLKKVGGRRDSGGPLATNVPLPSAMTRLYLMVLFVCREMRAIVFGDVPDFCVGFPAYSNLRVTANQLRVAIRDVGRCNLGILHFGAYSCRSSWCTSLCKYVAELKRTGRFGESQAVLEAAALMLHTGSKTSRTPTANTSRCMLRLV</sequence>
<dbReference type="Proteomes" id="UP000664859">
    <property type="component" value="Unassembled WGS sequence"/>
</dbReference>
<feature type="transmembrane region" description="Helical" evidence="2">
    <location>
        <begin position="83"/>
        <end position="104"/>
    </location>
</feature>
<gene>
    <name evidence="3" type="ORF">JKP88DRAFT_248962</name>
</gene>
<proteinExistence type="predicted"/>
<dbReference type="AlphaFoldDB" id="A0A836CAE3"/>
<feature type="region of interest" description="Disordered" evidence="1">
    <location>
        <begin position="367"/>
        <end position="402"/>
    </location>
</feature>
<organism evidence="3 4">
    <name type="scientific">Tribonema minus</name>
    <dbReference type="NCBI Taxonomy" id="303371"/>
    <lineage>
        <taxon>Eukaryota</taxon>
        <taxon>Sar</taxon>
        <taxon>Stramenopiles</taxon>
        <taxon>Ochrophyta</taxon>
        <taxon>PX clade</taxon>
        <taxon>Xanthophyceae</taxon>
        <taxon>Tribonematales</taxon>
        <taxon>Tribonemataceae</taxon>
        <taxon>Tribonema</taxon>
    </lineage>
</organism>
<feature type="compositionally biased region" description="Low complexity" evidence="1">
    <location>
        <begin position="367"/>
        <end position="394"/>
    </location>
</feature>
<evidence type="ECO:0000256" key="2">
    <source>
        <dbReference type="SAM" id="Phobius"/>
    </source>
</evidence>
<keyword evidence="2" id="KW-0472">Membrane</keyword>
<keyword evidence="4" id="KW-1185">Reference proteome</keyword>
<accession>A0A836CAE3</accession>
<evidence type="ECO:0000313" key="4">
    <source>
        <dbReference type="Proteomes" id="UP000664859"/>
    </source>
</evidence>
<dbReference type="EMBL" id="JAFCMP010000528">
    <property type="protein sequence ID" value="KAG5177161.1"/>
    <property type="molecule type" value="Genomic_DNA"/>
</dbReference>